<sequence>ICRFCMSDENPQFSLLDKHQNGLCYFEISERIFTNYNIHVKNQKYPNTICEECLAKLILFYKFKQKFEFTQTQLHVAINNKPEKDENIQHESFKYEEVDENDDNNDSSNFYNDEKSNSSINAYPEVEDEKDDTGNLDVLHISETELKDTKINKKKKSFQCDICGDILSSLITLKYHKQKHTGIKPFSCNLCKTRFTRKSHLVIHQRIHAGEKPFVCDICSHAFRKSSDLNRHMKVHSDERNYNCKICEKRFKRSTDITAHMKTHSGEKVYKCMEPDCDKLYASHSGRKKHIRLHHSDKTNI</sequence>
<evidence type="ECO:0000256" key="9">
    <source>
        <dbReference type="SAM" id="MobiDB-lite"/>
    </source>
</evidence>
<dbReference type="Pfam" id="PF07776">
    <property type="entry name" value="zf-AD"/>
    <property type="match status" value="1"/>
</dbReference>
<keyword evidence="2 8" id="KW-0479">Metal-binding</keyword>
<evidence type="ECO:0000256" key="8">
    <source>
        <dbReference type="PROSITE-ProRule" id="PRU01263"/>
    </source>
</evidence>
<feature type="domain" description="ZAD" evidence="11">
    <location>
        <begin position="1"/>
        <end position="77"/>
    </location>
</feature>
<keyword evidence="4 7" id="KW-0863">Zinc-finger</keyword>
<feature type="binding site" evidence="8">
    <location>
        <position position="53"/>
    </location>
    <ligand>
        <name>Zn(2+)</name>
        <dbReference type="ChEBI" id="CHEBI:29105"/>
    </ligand>
</feature>
<dbReference type="SUPFAM" id="SSF57667">
    <property type="entry name" value="beta-beta-alpha zinc fingers"/>
    <property type="match status" value="3"/>
</dbReference>
<dbReference type="PROSITE" id="PS51915">
    <property type="entry name" value="ZAD"/>
    <property type="match status" value="1"/>
</dbReference>
<dbReference type="AlphaFoldDB" id="U5ET03"/>
<evidence type="ECO:0000256" key="4">
    <source>
        <dbReference type="ARBA" id="ARBA00022771"/>
    </source>
</evidence>
<dbReference type="SMART" id="SM00355">
    <property type="entry name" value="ZnF_C2H2"/>
    <property type="match status" value="5"/>
</dbReference>
<feature type="non-terminal residue" evidence="12">
    <location>
        <position position="1"/>
    </location>
</feature>
<feature type="domain" description="C2H2-type" evidence="10">
    <location>
        <begin position="270"/>
        <end position="299"/>
    </location>
</feature>
<evidence type="ECO:0000256" key="1">
    <source>
        <dbReference type="ARBA" id="ARBA00004123"/>
    </source>
</evidence>
<dbReference type="EMBL" id="GANO01004590">
    <property type="protein sequence ID" value="JAB55281.1"/>
    <property type="molecule type" value="mRNA"/>
</dbReference>
<proteinExistence type="evidence at transcript level"/>
<dbReference type="FunFam" id="3.30.160.60:FF:000358">
    <property type="entry name" value="zinc finger protein 24"/>
    <property type="match status" value="1"/>
</dbReference>
<dbReference type="FunFam" id="3.30.160.60:FF:000145">
    <property type="entry name" value="Zinc finger protein 574"/>
    <property type="match status" value="1"/>
</dbReference>
<dbReference type="SMART" id="SM00868">
    <property type="entry name" value="zf-AD"/>
    <property type="match status" value="1"/>
</dbReference>
<evidence type="ECO:0000313" key="12">
    <source>
        <dbReference type="EMBL" id="JAB55281.1"/>
    </source>
</evidence>
<dbReference type="PROSITE" id="PS50157">
    <property type="entry name" value="ZINC_FINGER_C2H2_2"/>
    <property type="match status" value="5"/>
</dbReference>
<feature type="binding site" evidence="8">
    <location>
        <position position="5"/>
    </location>
    <ligand>
        <name>Zn(2+)</name>
        <dbReference type="ChEBI" id="CHEBI:29105"/>
    </ligand>
</feature>
<feature type="binding site" evidence="8">
    <location>
        <position position="50"/>
    </location>
    <ligand>
        <name>Zn(2+)</name>
        <dbReference type="ChEBI" id="CHEBI:29105"/>
    </ligand>
</feature>
<keyword evidence="5 8" id="KW-0862">Zinc</keyword>
<evidence type="ECO:0000256" key="5">
    <source>
        <dbReference type="ARBA" id="ARBA00022833"/>
    </source>
</evidence>
<dbReference type="InterPro" id="IPR036236">
    <property type="entry name" value="Znf_C2H2_sf"/>
</dbReference>
<evidence type="ECO:0000256" key="2">
    <source>
        <dbReference type="ARBA" id="ARBA00022723"/>
    </source>
</evidence>
<dbReference type="PROSITE" id="PS00028">
    <property type="entry name" value="ZINC_FINGER_C2H2_1"/>
    <property type="match status" value="5"/>
</dbReference>
<dbReference type="SUPFAM" id="SSF57716">
    <property type="entry name" value="Glucocorticoid receptor-like (DNA-binding domain)"/>
    <property type="match status" value="1"/>
</dbReference>
<dbReference type="GO" id="GO:0000981">
    <property type="term" value="F:DNA-binding transcription factor activity, RNA polymerase II-specific"/>
    <property type="evidence" value="ECO:0007669"/>
    <property type="project" value="TreeGrafter"/>
</dbReference>
<feature type="domain" description="C2H2-type" evidence="10">
    <location>
        <begin position="214"/>
        <end position="241"/>
    </location>
</feature>
<dbReference type="InterPro" id="IPR012934">
    <property type="entry name" value="Znf_AD"/>
</dbReference>
<dbReference type="GO" id="GO:0005634">
    <property type="term" value="C:nucleus"/>
    <property type="evidence" value="ECO:0007669"/>
    <property type="project" value="UniProtKB-SubCell"/>
</dbReference>
<evidence type="ECO:0000259" key="11">
    <source>
        <dbReference type="PROSITE" id="PS51915"/>
    </source>
</evidence>
<dbReference type="GO" id="GO:0000978">
    <property type="term" value="F:RNA polymerase II cis-regulatory region sequence-specific DNA binding"/>
    <property type="evidence" value="ECO:0007669"/>
    <property type="project" value="TreeGrafter"/>
</dbReference>
<dbReference type="Gene3D" id="3.40.1800.20">
    <property type="match status" value="1"/>
</dbReference>
<evidence type="ECO:0000259" key="10">
    <source>
        <dbReference type="PROSITE" id="PS50157"/>
    </source>
</evidence>
<evidence type="ECO:0000256" key="3">
    <source>
        <dbReference type="ARBA" id="ARBA00022737"/>
    </source>
</evidence>
<dbReference type="GO" id="GO:0008270">
    <property type="term" value="F:zinc ion binding"/>
    <property type="evidence" value="ECO:0007669"/>
    <property type="project" value="UniProtKB-UniRule"/>
</dbReference>
<keyword evidence="3" id="KW-0677">Repeat</keyword>
<evidence type="ECO:0000256" key="7">
    <source>
        <dbReference type="PROSITE-ProRule" id="PRU00042"/>
    </source>
</evidence>
<reference evidence="12" key="1">
    <citation type="journal article" date="2014" name="Insect Biochem. Mol. Biol.">
        <title>An insight into the sialome of the frog biting fly, Corethrella appendiculata.</title>
        <authorList>
            <person name="Ribeiro J.M.C."/>
            <person name="Chagas A.C."/>
            <person name="Pham V.M."/>
            <person name="Lounibos L.P."/>
            <person name="Calvo E."/>
        </authorList>
    </citation>
    <scope>NUCLEOTIDE SEQUENCE</scope>
    <source>
        <tissue evidence="12">Salivary glands</tissue>
    </source>
</reference>
<protein>
    <submittedName>
        <fullName evidence="12">Putative c2h2-type zn-finger protein</fullName>
    </submittedName>
</protein>
<feature type="domain" description="C2H2-type" evidence="10">
    <location>
        <begin position="242"/>
        <end position="269"/>
    </location>
</feature>
<feature type="binding site" evidence="8">
    <location>
        <position position="2"/>
    </location>
    <ligand>
        <name>Zn(2+)</name>
        <dbReference type="ChEBI" id="CHEBI:29105"/>
    </ligand>
</feature>
<accession>U5ET03</accession>
<feature type="region of interest" description="Disordered" evidence="9">
    <location>
        <begin position="96"/>
        <end position="118"/>
    </location>
</feature>
<dbReference type="Gene3D" id="3.30.160.60">
    <property type="entry name" value="Classic Zinc Finger"/>
    <property type="match status" value="5"/>
</dbReference>
<keyword evidence="6" id="KW-0539">Nucleus</keyword>
<feature type="domain" description="C2H2-type" evidence="10">
    <location>
        <begin position="186"/>
        <end position="213"/>
    </location>
</feature>
<dbReference type="PANTHER" id="PTHR23235">
    <property type="entry name" value="KRUEPPEL-LIKE TRANSCRIPTION FACTOR"/>
    <property type="match status" value="1"/>
</dbReference>
<evidence type="ECO:0000256" key="6">
    <source>
        <dbReference type="ARBA" id="ARBA00023242"/>
    </source>
</evidence>
<name>U5ET03_9DIPT</name>
<dbReference type="InterPro" id="IPR013087">
    <property type="entry name" value="Znf_C2H2_type"/>
</dbReference>
<comment type="subcellular location">
    <subcellularLocation>
        <location evidence="1">Nucleus</location>
    </subcellularLocation>
</comment>
<feature type="domain" description="C2H2-type" evidence="10">
    <location>
        <begin position="158"/>
        <end position="185"/>
    </location>
</feature>
<dbReference type="Pfam" id="PF00096">
    <property type="entry name" value="zf-C2H2"/>
    <property type="match status" value="3"/>
</dbReference>
<organism evidence="12">
    <name type="scientific">Corethrella appendiculata</name>
    <dbReference type="NCBI Taxonomy" id="1370023"/>
    <lineage>
        <taxon>Eukaryota</taxon>
        <taxon>Metazoa</taxon>
        <taxon>Ecdysozoa</taxon>
        <taxon>Arthropoda</taxon>
        <taxon>Hexapoda</taxon>
        <taxon>Insecta</taxon>
        <taxon>Pterygota</taxon>
        <taxon>Neoptera</taxon>
        <taxon>Endopterygota</taxon>
        <taxon>Diptera</taxon>
        <taxon>Nematocera</taxon>
        <taxon>Culicoidea</taxon>
        <taxon>Chaoboridae</taxon>
        <taxon>Corethrella</taxon>
    </lineage>
</organism>
<dbReference type="PANTHER" id="PTHR23235:SF142">
    <property type="entry name" value="ZINC FINGER PROTEIN 384"/>
    <property type="match status" value="1"/>
</dbReference>
<dbReference type="FunFam" id="3.30.160.60:FF:000303">
    <property type="entry name" value="Zinc finger protein 41"/>
    <property type="match status" value="1"/>
</dbReference>